<dbReference type="EMBL" id="SHKV01000001">
    <property type="protein sequence ID" value="RZU31829.1"/>
    <property type="molecule type" value="Genomic_DNA"/>
</dbReference>
<comment type="caution">
    <text evidence="1">The sequence shown here is derived from an EMBL/GenBank/DDBJ whole genome shotgun (WGS) entry which is preliminary data.</text>
</comment>
<dbReference type="RefSeq" id="WP_104529782.1">
    <property type="nucleotide sequence ID" value="NZ_POQT01000034.1"/>
</dbReference>
<evidence type="ECO:0000313" key="1">
    <source>
        <dbReference type="EMBL" id="RZU31829.1"/>
    </source>
</evidence>
<sequence length="206" mass="22482">MYARSTTIHGNPQSVEQGIAFVRDEDMPALRRLEGCVGLSMLADRTTGRCIVTTSWVDEATMRASQDAVRTSQERTLAVLGGTAQVDEWEIAAMHRVHDSHHGTCSRVTWLRSDPDAVDKAVDAVRLSLMPKLDDLPGFCSVSVLAQRAEGLSVATVTYDTRADLDDSAEGARQFREEFGPSLGIEVVDTAEFDLSIAELRVPESS</sequence>
<evidence type="ECO:0008006" key="3">
    <source>
        <dbReference type="Google" id="ProtNLM"/>
    </source>
</evidence>
<keyword evidence="2" id="KW-1185">Reference proteome</keyword>
<reference evidence="1 2" key="1">
    <citation type="submission" date="2019-02" db="EMBL/GenBank/DDBJ databases">
        <title>Sequencing the genomes of 1000 actinobacteria strains.</title>
        <authorList>
            <person name="Klenk H.-P."/>
        </authorList>
    </citation>
    <scope>NUCLEOTIDE SEQUENCE [LARGE SCALE GENOMIC DNA]</scope>
    <source>
        <strain evidence="1 2">DSM 44509</strain>
    </source>
</reference>
<accession>A0A4Q7Y781</accession>
<name>A0A4Q7Y781_9ACTN</name>
<protein>
    <recommendedName>
        <fullName evidence="3">ABM domain-containing protein</fullName>
    </recommendedName>
</protein>
<dbReference type="AlphaFoldDB" id="A0A4Q7Y781"/>
<evidence type="ECO:0000313" key="2">
    <source>
        <dbReference type="Proteomes" id="UP000292507"/>
    </source>
</evidence>
<proteinExistence type="predicted"/>
<organism evidence="1 2">
    <name type="scientific">Blastococcus saxobsidens</name>
    <dbReference type="NCBI Taxonomy" id="138336"/>
    <lineage>
        <taxon>Bacteria</taxon>
        <taxon>Bacillati</taxon>
        <taxon>Actinomycetota</taxon>
        <taxon>Actinomycetes</taxon>
        <taxon>Geodermatophilales</taxon>
        <taxon>Geodermatophilaceae</taxon>
        <taxon>Blastococcus</taxon>
    </lineage>
</organism>
<dbReference type="Proteomes" id="UP000292507">
    <property type="component" value="Unassembled WGS sequence"/>
</dbReference>
<dbReference type="OrthoDB" id="5182530at2"/>
<gene>
    <name evidence="1" type="ORF">BKA19_1511</name>
</gene>